<dbReference type="InterPro" id="IPR044824">
    <property type="entry name" value="MAIN-like"/>
</dbReference>
<feature type="compositionally biased region" description="Polar residues" evidence="1">
    <location>
        <begin position="825"/>
        <end position="836"/>
    </location>
</feature>
<evidence type="ECO:0000313" key="4">
    <source>
        <dbReference type="Proteomes" id="UP000626092"/>
    </source>
</evidence>
<dbReference type="GO" id="GO:0010073">
    <property type="term" value="P:meristem maintenance"/>
    <property type="evidence" value="ECO:0007669"/>
    <property type="project" value="InterPro"/>
</dbReference>
<dbReference type="PANTHER" id="PTHR46033:SF80">
    <property type="entry name" value="PROTEIN MAIN-LIKE 2-LIKE"/>
    <property type="match status" value="1"/>
</dbReference>
<feature type="region of interest" description="Disordered" evidence="1">
    <location>
        <begin position="813"/>
        <end position="838"/>
    </location>
</feature>
<protein>
    <recommendedName>
        <fullName evidence="2">Aminotransferase-like plant mobile domain-containing protein</fullName>
    </recommendedName>
</protein>
<evidence type="ECO:0000256" key="1">
    <source>
        <dbReference type="SAM" id="MobiDB-lite"/>
    </source>
</evidence>
<dbReference type="OrthoDB" id="1679184at2759"/>
<feature type="region of interest" description="Disordered" evidence="1">
    <location>
        <begin position="618"/>
        <end position="674"/>
    </location>
</feature>
<evidence type="ECO:0000313" key="3">
    <source>
        <dbReference type="EMBL" id="KAF7145310.1"/>
    </source>
</evidence>
<dbReference type="AlphaFoldDB" id="A0A834H4L8"/>
<dbReference type="Proteomes" id="UP000626092">
    <property type="component" value="Unassembled WGS sequence"/>
</dbReference>
<accession>A0A834H4L8</accession>
<reference evidence="3" key="1">
    <citation type="submission" date="2019-11" db="EMBL/GenBank/DDBJ databases">
        <authorList>
            <person name="Liu Y."/>
            <person name="Hou J."/>
            <person name="Li T.-Q."/>
            <person name="Guan C.-H."/>
            <person name="Wu X."/>
            <person name="Wu H.-Z."/>
            <person name="Ling F."/>
            <person name="Zhang R."/>
            <person name="Shi X.-G."/>
            <person name="Ren J.-P."/>
            <person name="Chen E.-F."/>
            <person name="Sun J.-M."/>
        </authorList>
    </citation>
    <scope>NUCLEOTIDE SEQUENCE</scope>
    <source>
        <strain evidence="3">Adult_tree_wgs_1</strain>
        <tissue evidence="3">Leaves</tissue>
    </source>
</reference>
<name>A0A834H4L8_RHOSS</name>
<sequence>MTARPKHLVTSRAGAVVESRQERASTALKSHKALKTEKDKPPPPLPGPEFWFRAPYLGGGDKLWRLIEADAEIGKVVNEPLLGYKEVPVEEGCFISPESVLRFQVERGEFPHCFSAYRNYVVPPTAFATWADGILGNADFVGLLQKADVHRAVVNSLRLVVLRERKWMDVVVSRWSADSHTLPVAWGETGPTLEDVGCLLRLPMLGKIDPSSGSLSPSQRNVVDALRRSVRREKGHNGVKNTFTEWARYWYKDLGASKAGEEAHVVTDGPGLKEPAHLAAFLAYWLTWYIFPGPPKDGVDTTLFELAAILASGESVPLAPLFLGTLFKRLGMLQDAAQRSCGRYDLPIYVATNFLHMFLFERFPKVAPQPNDFGASNSGGRGEPCRNVCRSARWSGSGIRGVRGSIADVLDVEGEFVARPYVNTPEGVFPFNVYSEEDVVTFANKDDASTAELFRMSCMMRGELPYFVNGRYGSVMYDPMRVARQFGFDQGVPKPCVPSGDVGDVWKRFLKSAFPAELRSMNTITLPGGKRMGGCTKLYREYWRNNLVRFLDYVKEAPMSLRVEDVMSQDGGLLLPKEKDPALVLFGALSPYAKEEVLGRVKEYLKSMYGTVEKDVGSSASLSDHAGEGQAEGVRSSGKHASKRPAKDAMEVAQPGKRKKTTKGNKENAEAAQPDVVEEVVRTPRVEIPETETEGGSEVPSTSAEVISTLAQHAVAHGGMDDIWGDEGAFSGRVPQSDVEEVRKTPRVEVSEMAAGGGLDVPLDSLEAIGTFDQNVAAHGVMNEIWGEEGGSSQGVVHPWKGKSLHHMRSAGANHMEGGDGGESLVQNSSSLQDETNAGGLRSSRRWWKEGDFMIARYPDGSVVVTLETKEKVTLQPSVLFAEAREEHRPLLSDIFFQWPSTFVRLVNVSTFSRRLALISLVSFVELLEDVSLPKATPEEFISVYDGLAALGNYQLEVDWLRKRIDQMAFLLELPAWRDRLEKVSKELEEVESTAARLRKRKKKLEGEVAERESALSGDFDMSSHAGQGLRR</sequence>
<feature type="region of interest" description="Disordered" evidence="1">
    <location>
        <begin position="1"/>
        <end position="46"/>
    </location>
</feature>
<dbReference type="InterPro" id="IPR019557">
    <property type="entry name" value="AminoTfrase-like_pln_mobile"/>
</dbReference>
<comment type="caution">
    <text evidence="3">The sequence shown here is derived from an EMBL/GenBank/DDBJ whole genome shotgun (WGS) entry which is preliminary data.</text>
</comment>
<evidence type="ECO:0000259" key="2">
    <source>
        <dbReference type="Pfam" id="PF10536"/>
    </source>
</evidence>
<dbReference type="Pfam" id="PF10536">
    <property type="entry name" value="PMD"/>
    <property type="match status" value="1"/>
</dbReference>
<proteinExistence type="predicted"/>
<feature type="domain" description="Aminotransferase-like plant mobile" evidence="2">
    <location>
        <begin position="163"/>
        <end position="517"/>
    </location>
</feature>
<dbReference type="PANTHER" id="PTHR46033">
    <property type="entry name" value="PROTEIN MAIN-LIKE 2"/>
    <property type="match status" value="1"/>
</dbReference>
<gene>
    <name evidence="3" type="ORF">RHSIM_Rhsim04G0153800</name>
</gene>
<dbReference type="EMBL" id="WJXA01000004">
    <property type="protein sequence ID" value="KAF7145310.1"/>
    <property type="molecule type" value="Genomic_DNA"/>
</dbReference>
<organism evidence="3 4">
    <name type="scientific">Rhododendron simsii</name>
    <name type="common">Sims's rhododendron</name>
    <dbReference type="NCBI Taxonomy" id="118357"/>
    <lineage>
        <taxon>Eukaryota</taxon>
        <taxon>Viridiplantae</taxon>
        <taxon>Streptophyta</taxon>
        <taxon>Embryophyta</taxon>
        <taxon>Tracheophyta</taxon>
        <taxon>Spermatophyta</taxon>
        <taxon>Magnoliopsida</taxon>
        <taxon>eudicotyledons</taxon>
        <taxon>Gunneridae</taxon>
        <taxon>Pentapetalae</taxon>
        <taxon>asterids</taxon>
        <taxon>Ericales</taxon>
        <taxon>Ericaceae</taxon>
        <taxon>Ericoideae</taxon>
        <taxon>Rhodoreae</taxon>
        <taxon>Rhododendron</taxon>
    </lineage>
</organism>
<feature type="region of interest" description="Disordered" evidence="1">
    <location>
        <begin position="1012"/>
        <end position="1032"/>
    </location>
</feature>
<keyword evidence="4" id="KW-1185">Reference proteome</keyword>